<evidence type="ECO:0000313" key="3">
    <source>
        <dbReference type="EMBL" id="ELK29180.1"/>
    </source>
</evidence>
<dbReference type="EMBL" id="KB108275">
    <property type="protein sequence ID" value="ELK29180.1"/>
    <property type="molecule type" value="Genomic_DNA"/>
</dbReference>
<dbReference type="InterPro" id="IPR032498">
    <property type="entry name" value="PI3K_P85_iSH2"/>
</dbReference>
<dbReference type="Pfam" id="PF16454">
    <property type="entry name" value="PI3K_P85_iSH2"/>
    <property type="match status" value="1"/>
</dbReference>
<dbReference type="PRINTS" id="PR00678">
    <property type="entry name" value="PI3KINASEP85"/>
</dbReference>
<accession>L5LT24</accession>
<gene>
    <name evidence="3" type="ORF">MDA_GLEAN10004052</name>
</gene>
<evidence type="ECO:0000256" key="1">
    <source>
        <dbReference type="SAM" id="MobiDB-lite"/>
    </source>
</evidence>
<protein>
    <submittedName>
        <fullName evidence="3">Phosphatidylinositol 3-kinase regulatory subunit beta</fullName>
    </submittedName>
</protein>
<proteinExistence type="predicted"/>
<keyword evidence="3" id="KW-0418">Kinase</keyword>
<evidence type="ECO:0000313" key="4">
    <source>
        <dbReference type="Proteomes" id="UP000010556"/>
    </source>
</evidence>
<keyword evidence="4" id="KW-1185">Reference proteome</keyword>
<dbReference type="AlphaFoldDB" id="L5LT24"/>
<dbReference type="Proteomes" id="UP000010556">
    <property type="component" value="Unassembled WGS sequence"/>
</dbReference>
<keyword evidence="3" id="KW-0808">Transferase</keyword>
<feature type="region of interest" description="Disordered" evidence="1">
    <location>
        <begin position="70"/>
        <end position="91"/>
    </location>
</feature>
<dbReference type="GO" id="GO:0016301">
    <property type="term" value="F:kinase activity"/>
    <property type="evidence" value="ECO:0007669"/>
    <property type="project" value="UniProtKB-KW"/>
</dbReference>
<reference evidence="4" key="1">
    <citation type="journal article" date="2013" name="Science">
        <title>Comparative analysis of bat genomes provides insight into the evolution of flight and immunity.</title>
        <authorList>
            <person name="Zhang G."/>
            <person name="Cowled C."/>
            <person name="Shi Z."/>
            <person name="Huang Z."/>
            <person name="Bishop-Lilly K.A."/>
            <person name="Fang X."/>
            <person name="Wynne J.W."/>
            <person name="Xiong Z."/>
            <person name="Baker M.L."/>
            <person name="Zhao W."/>
            <person name="Tachedjian M."/>
            <person name="Zhu Y."/>
            <person name="Zhou P."/>
            <person name="Jiang X."/>
            <person name="Ng J."/>
            <person name="Yang L."/>
            <person name="Wu L."/>
            <person name="Xiao J."/>
            <person name="Feng Y."/>
            <person name="Chen Y."/>
            <person name="Sun X."/>
            <person name="Zhang Y."/>
            <person name="Marsh G.A."/>
            <person name="Crameri G."/>
            <person name="Broder C.C."/>
            <person name="Frey K.G."/>
            <person name="Wang L.F."/>
            <person name="Wang J."/>
        </authorList>
    </citation>
    <scope>NUCLEOTIDE SEQUENCE [LARGE SCALE GENOMIC DNA]</scope>
</reference>
<organism evidence="3 4">
    <name type="scientific">Myotis davidii</name>
    <name type="common">David's myotis</name>
    <dbReference type="NCBI Taxonomy" id="225400"/>
    <lineage>
        <taxon>Eukaryota</taxon>
        <taxon>Metazoa</taxon>
        <taxon>Chordata</taxon>
        <taxon>Craniata</taxon>
        <taxon>Vertebrata</taxon>
        <taxon>Euteleostomi</taxon>
        <taxon>Mammalia</taxon>
        <taxon>Eutheria</taxon>
        <taxon>Laurasiatheria</taxon>
        <taxon>Chiroptera</taxon>
        <taxon>Yangochiroptera</taxon>
        <taxon>Vespertilionidae</taxon>
        <taxon>Myotis</taxon>
    </lineage>
</organism>
<name>L5LT24_MYODS</name>
<feature type="compositionally biased region" description="Basic and acidic residues" evidence="1">
    <location>
        <begin position="72"/>
        <end position="90"/>
    </location>
</feature>
<feature type="domain" description="PI3K regulatory subunit p85-related inter-SH2" evidence="2">
    <location>
        <begin position="55"/>
        <end position="152"/>
    </location>
</feature>
<sequence length="152" mass="17556">MKRTSIEAFNEIIQIFKEQGHTQEKFSKDGGQEPRVRPVLRGVHAHLPGAADEATAIEAFNGPIKIFQEQGQTREKGSKEYPERFRREGNGTEMQRILLNSERLKSRIARSTPSPRASRSWNRSCRHRPLNNRAIDKRMNSLKPDLMQLHKI</sequence>
<evidence type="ECO:0000259" key="2">
    <source>
        <dbReference type="Pfam" id="PF16454"/>
    </source>
</evidence>
<dbReference type="Gene3D" id="1.10.287.1490">
    <property type="match status" value="2"/>
</dbReference>